<evidence type="ECO:0000313" key="1">
    <source>
        <dbReference type="Ensembl" id="ENSPNAP00000040300.1"/>
    </source>
</evidence>
<dbReference type="AlphaFoldDB" id="A0AAR2IKQ7"/>
<name>A0AAR2IKQ7_PYGNA</name>
<dbReference type="PANTHER" id="PTHR21084">
    <property type="entry name" value="DENSE INCISORS"/>
    <property type="match status" value="1"/>
</dbReference>
<dbReference type="InterPro" id="IPR026698">
    <property type="entry name" value="UPF_C3orf38"/>
</dbReference>
<gene>
    <name evidence="1" type="primary">C3orf38</name>
</gene>
<protein>
    <recommendedName>
        <fullName evidence="3">CARD domain-containing protein</fullName>
    </recommendedName>
</protein>
<dbReference type="PANTHER" id="PTHR21084:SF1">
    <property type="entry name" value="DENSE INCISORS"/>
    <property type="match status" value="1"/>
</dbReference>
<reference evidence="1 2" key="1">
    <citation type="submission" date="2020-10" db="EMBL/GenBank/DDBJ databases">
        <title>Pygocentrus nattereri (red-bellied piranha) genome, fPygNat1, primary haplotype.</title>
        <authorList>
            <person name="Myers G."/>
            <person name="Meyer A."/>
            <person name="Karagic N."/>
            <person name="Pippel M."/>
            <person name="Winkler S."/>
            <person name="Tracey A."/>
            <person name="Wood J."/>
            <person name="Formenti G."/>
            <person name="Howe K."/>
            <person name="Fedrigo O."/>
            <person name="Jarvis E.D."/>
        </authorList>
    </citation>
    <scope>NUCLEOTIDE SEQUENCE [LARGE SCALE GENOMIC DNA]</scope>
</reference>
<proteinExistence type="predicted"/>
<dbReference type="Pfam" id="PF15008">
    <property type="entry name" value="DUF4518"/>
    <property type="match status" value="1"/>
</dbReference>
<accession>A0AAR2IKQ7</accession>
<organism evidence="1 2">
    <name type="scientific">Pygocentrus nattereri</name>
    <name type="common">Red-bellied piranha</name>
    <dbReference type="NCBI Taxonomy" id="42514"/>
    <lineage>
        <taxon>Eukaryota</taxon>
        <taxon>Metazoa</taxon>
        <taxon>Chordata</taxon>
        <taxon>Craniata</taxon>
        <taxon>Vertebrata</taxon>
        <taxon>Euteleostomi</taxon>
        <taxon>Actinopterygii</taxon>
        <taxon>Neopterygii</taxon>
        <taxon>Teleostei</taxon>
        <taxon>Ostariophysi</taxon>
        <taxon>Characiformes</taxon>
        <taxon>Characoidei</taxon>
        <taxon>Pygocentrus</taxon>
    </lineage>
</organism>
<reference evidence="1" key="2">
    <citation type="submission" date="2025-08" db="UniProtKB">
        <authorList>
            <consortium name="Ensembl"/>
        </authorList>
    </citation>
    <scope>IDENTIFICATION</scope>
</reference>
<dbReference type="Proteomes" id="UP001501920">
    <property type="component" value="Chromosome 6"/>
</dbReference>
<sequence>IKMSALSEKELNGCRTLLALLSAGDLLALSDTVTNRLVCVESPREAIEAIVAYSQSAEELLKRRRVHREVIFKYLAKEGVVVPPNSEKHQLVKRTLELWSSGNVGIKTCHKLRTYLTTRAISMNGDLSTSGGM</sequence>
<evidence type="ECO:0008006" key="3">
    <source>
        <dbReference type="Google" id="ProtNLM"/>
    </source>
</evidence>
<reference evidence="1" key="3">
    <citation type="submission" date="2025-09" db="UniProtKB">
        <authorList>
            <consortium name="Ensembl"/>
        </authorList>
    </citation>
    <scope>IDENTIFICATION</scope>
</reference>
<dbReference type="Ensembl" id="ENSPNAT00000066708.1">
    <property type="protein sequence ID" value="ENSPNAP00000040300.1"/>
    <property type="gene ID" value="ENSPNAG00000018344.2"/>
</dbReference>
<keyword evidence="2" id="KW-1185">Reference proteome</keyword>
<evidence type="ECO:0000313" key="2">
    <source>
        <dbReference type="Proteomes" id="UP001501920"/>
    </source>
</evidence>
<dbReference type="GeneTree" id="ENSGT00390000000367"/>